<keyword evidence="2" id="KW-1185">Reference proteome</keyword>
<accession>A0AA86S8W5</accession>
<evidence type="ECO:0000313" key="1">
    <source>
        <dbReference type="EMBL" id="CAJ1947938.1"/>
    </source>
</evidence>
<protein>
    <submittedName>
        <fullName evidence="1">Uncharacterized protein</fullName>
    </submittedName>
</protein>
<evidence type="ECO:0000313" key="2">
    <source>
        <dbReference type="Proteomes" id="UP001189624"/>
    </source>
</evidence>
<dbReference type="Proteomes" id="UP001189624">
    <property type="component" value="Chromosome 4"/>
</dbReference>
<proteinExistence type="predicted"/>
<name>A0AA86S8W5_9FABA</name>
<dbReference type="AlphaFoldDB" id="A0AA86S8W5"/>
<gene>
    <name evidence="1" type="ORF">AYBTSS11_LOCUS12922</name>
</gene>
<sequence length="73" mass="8206">MGETIRIAKEFVGLYCLQTKASEAEPKANSCAMVPTLQEILKLPTVKIRRNNKNPSVNEYYRSEFDGQKSVGN</sequence>
<dbReference type="EMBL" id="OY731401">
    <property type="protein sequence ID" value="CAJ1947938.1"/>
    <property type="molecule type" value="Genomic_DNA"/>
</dbReference>
<organism evidence="1 2">
    <name type="scientific">Sphenostylis stenocarpa</name>
    <dbReference type="NCBI Taxonomy" id="92480"/>
    <lineage>
        <taxon>Eukaryota</taxon>
        <taxon>Viridiplantae</taxon>
        <taxon>Streptophyta</taxon>
        <taxon>Embryophyta</taxon>
        <taxon>Tracheophyta</taxon>
        <taxon>Spermatophyta</taxon>
        <taxon>Magnoliopsida</taxon>
        <taxon>eudicotyledons</taxon>
        <taxon>Gunneridae</taxon>
        <taxon>Pentapetalae</taxon>
        <taxon>rosids</taxon>
        <taxon>fabids</taxon>
        <taxon>Fabales</taxon>
        <taxon>Fabaceae</taxon>
        <taxon>Papilionoideae</taxon>
        <taxon>50 kb inversion clade</taxon>
        <taxon>NPAAA clade</taxon>
        <taxon>indigoferoid/millettioid clade</taxon>
        <taxon>Phaseoleae</taxon>
        <taxon>Sphenostylis</taxon>
    </lineage>
</organism>
<dbReference type="Gramene" id="rna-AYBTSS11_LOCUS12922">
    <property type="protein sequence ID" value="CAJ1947938.1"/>
    <property type="gene ID" value="gene-AYBTSS11_LOCUS12922"/>
</dbReference>
<reference evidence="1" key="1">
    <citation type="submission" date="2023-10" db="EMBL/GenBank/DDBJ databases">
        <authorList>
            <person name="Domelevo Entfellner J.-B."/>
        </authorList>
    </citation>
    <scope>NUCLEOTIDE SEQUENCE</scope>
</reference>